<reference evidence="11 12" key="2">
    <citation type="submission" date="2014-05" db="EMBL/GenBank/DDBJ databases">
        <title>Genome sequence of the 3-chlorobenzoate degrading bacterium Pseudomonas knackmussii B13 shows multiple evidence for horizontal gene transfer.</title>
        <authorList>
            <person name="Miyazaki R."/>
            <person name="Bertelli C."/>
            <person name="Falquet L."/>
            <person name="Robinson-Rechavi M."/>
            <person name="Gharib W."/>
            <person name="Roy S."/>
            <person name="Van der Meer J.R."/>
        </authorList>
    </citation>
    <scope>NUCLEOTIDE SEQUENCE [LARGE SCALE GENOMIC DNA]</scope>
    <source>
        <strain evidence="11 12">B13</strain>
    </source>
</reference>
<evidence type="ECO:0000256" key="2">
    <source>
        <dbReference type="ARBA" id="ARBA00004141"/>
    </source>
</evidence>
<name>A0A024HI26_PSEKB</name>
<feature type="transmembrane region" description="Helical" evidence="9">
    <location>
        <begin position="349"/>
        <end position="373"/>
    </location>
</feature>
<evidence type="ECO:0000256" key="4">
    <source>
        <dbReference type="ARBA" id="ARBA00007931"/>
    </source>
</evidence>
<dbReference type="eggNOG" id="COG0845">
    <property type="taxonomic scope" value="Bacteria"/>
</dbReference>
<protein>
    <submittedName>
        <fullName evidence="11">Multidrug resistance efflux pump</fullName>
    </submittedName>
</protein>
<keyword evidence="12" id="KW-1185">Reference proteome</keyword>
<evidence type="ECO:0000256" key="8">
    <source>
        <dbReference type="ARBA" id="ARBA00023136"/>
    </source>
</evidence>
<comment type="cofactor">
    <cofactor evidence="1">
        <name>Zn(2+)</name>
        <dbReference type="ChEBI" id="CHEBI:29105"/>
    </cofactor>
</comment>
<feature type="domain" description="Peptidase M50" evidence="10">
    <location>
        <begin position="188"/>
        <end position="287"/>
    </location>
</feature>
<dbReference type="PANTHER" id="PTHR32347:SF23">
    <property type="entry name" value="BLL5650 PROTEIN"/>
    <property type="match status" value="1"/>
</dbReference>
<dbReference type="PATRIC" id="fig|1301098.3.peg.2987"/>
<evidence type="ECO:0000256" key="7">
    <source>
        <dbReference type="ARBA" id="ARBA00023054"/>
    </source>
</evidence>
<dbReference type="GO" id="GO:0016020">
    <property type="term" value="C:membrane"/>
    <property type="evidence" value="ECO:0007669"/>
    <property type="project" value="UniProtKB-SubCell"/>
</dbReference>
<feature type="transmembrane region" description="Helical" evidence="9">
    <location>
        <begin position="379"/>
        <end position="398"/>
    </location>
</feature>
<dbReference type="Pfam" id="PF02163">
    <property type="entry name" value="Peptidase_M50"/>
    <property type="match status" value="1"/>
</dbReference>
<dbReference type="RefSeq" id="WP_043252838.1">
    <property type="nucleotide sequence ID" value="NZ_HG322950.1"/>
</dbReference>
<dbReference type="OrthoDB" id="9759690at2"/>
<dbReference type="Proteomes" id="UP000025241">
    <property type="component" value="Chromosome I"/>
</dbReference>
<dbReference type="KEGG" id="pkc:PKB_2962"/>
<feature type="transmembrane region" description="Helical" evidence="9">
    <location>
        <begin position="144"/>
        <end position="165"/>
    </location>
</feature>
<evidence type="ECO:0000313" key="11">
    <source>
        <dbReference type="EMBL" id="CDF84309.1"/>
    </source>
</evidence>
<evidence type="ECO:0000313" key="12">
    <source>
        <dbReference type="Proteomes" id="UP000025241"/>
    </source>
</evidence>
<dbReference type="InterPro" id="IPR008915">
    <property type="entry name" value="Peptidase_M50"/>
</dbReference>
<sequence length="698" mass="78328">MEDPAELPTPPLRDDLDIAEAGANSDGEPAWVIHDNVTNRFFRIGWLEFECLLRWEQTPRRIAEEISEQTALKPDAEQVLGFRAFLEQHQLVRPGAQALARLQAASEGNGWMTWKWWLHHYLFFRIPLLHPQRHLRGLAAALDWLFRPLTAVLVVLLSLLGIILVAHQWDTFRHDVVESFSTEGLLSFALALIVAKTLHEMGHALVATRLGLKVGHMGIAFVVMWPMLYTDTGESWKLRSSRQRLAIASAGILTELSLAGLATLGWALSDPGPLRNALLYLATTSWALSLALNASPFMRFDGYFILSDLLDFPNLHERATALAKTTLRRNLLGLEEDWPESFPVAQRRLLVSFAMITWVYRLVLFLGIAVTVYLFFFKLLGIFLFAVEISWFIVQPIWRELRHWWRHRAEVRSGRRRLFLLVLGLLLLLVALPWRSQIHAVGLARAERQVHVYAPYPALLQEVRKSGRVAAGQTLAVLDQPDIAIRLAGNEASMQGYRARLAGLLADPGGLAEEAATRQRYGVQFEEAKAARSEIARLNLQAPFAGQWLDLNPDWRSGQWIGSRESLGVLIDPSSWQVDAYVGPDEVPRLTEGSPVRFYPEGVPTAIPGHVRQIGTTRINQLEQPALASRHGGPLAVNPQGEHLVPSTPLFHILVQLDGPPPNLRETRGHLQIEGQRRSLLVEGGKHLAAVVMRESGF</sequence>
<dbReference type="GO" id="GO:0006508">
    <property type="term" value="P:proteolysis"/>
    <property type="evidence" value="ECO:0007669"/>
    <property type="project" value="InterPro"/>
</dbReference>
<feature type="transmembrane region" description="Helical" evidence="9">
    <location>
        <begin position="274"/>
        <end position="292"/>
    </location>
</feature>
<keyword evidence="6 9" id="KW-1133">Transmembrane helix</keyword>
<evidence type="ECO:0000256" key="9">
    <source>
        <dbReference type="SAM" id="Phobius"/>
    </source>
</evidence>
<dbReference type="STRING" id="1301098.PKB_2962"/>
<dbReference type="AlphaFoldDB" id="A0A024HI26"/>
<evidence type="ECO:0000256" key="1">
    <source>
        <dbReference type="ARBA" id="ARBA00001947"/>
    </source>
</evidence>
<feature type="transmembrane region" description="Helical" evidence="9">
    <location>
        <begin position="245"/>
        <end position="268"/>
    </location>
</feature>
<organism evidence="11 12">
    <name type="scientific">Pseudomonas knackmussii (strain DSM 6978 / CCUG 54928 / LMG 23759 / B13)</name>
    <dbReference type="NCBI Taxonomy" id="1301098"/>
    <lineage>
        <taxon>Bacteria</taxon>
        <taxon>Pseudomonadati</taxon>
        <taxon>Pseudomonadota</taxon>
        <taxon>Gammaproteobacteria</taxon>
        <taxon>Pseudomonadales</taxon>
        <taxon>Pseudomonadaceae</taxon>
        <taxon>Pseudomonas</taxon>
    </lineage>
</organism>
<keyword evidence="7" id="KW-0175">Coiled coil</keyword>
<comment type="subcellular location">
    <subcellularLocation>
        <location evidence="3">Cell envelope</location>
    </subcellularLocation>
    <subcellularLocation>
        <location evidence="2">Membrane</location>
        <topology evidence="2">Multi-pass membrane protein</topology>
    </subcellularLocation>
</comment>
<dbReference type="eggNOG" id="COG1994">
    <property type="taxonomic scope" value="Bacteria"/>
</dbReference>
<accession>A0A024HI26</accession>
<reference evidence="11 12" key="1">
    <citation type="submission" date="2013-03" db="EMBL/GenBank/DDBJ databases">
        <authorList>
            <person name="Linke B."/>
        </authorList>
    </citation>
    <scope>NUCLEOTIDE SEQUENCE [LARGE SCALE GENOMIC DNA]</scope>
    <source>
        <strain evidence="11 12">B13</strain>
    </source>
</reference>
<evidence type="ECO:0000259" key="10">
    <source>
        <dbReference type="Pfam" id="PF02163"/>
    </source>
</evidence>
<dbReference type="HOGENOM" id="CLU_019354_1_0_6"/>
<keyword evidence="5 9" id="KW-0812">Transmembrane</keyword>
<comment type="similarity">
    <text evidence="4">Belongs to the peptidase M50B family.</text>
</comment>
<evidence type="ECO:0000256" key="5">
    <source>
        <dbReference type="ARBA" id="ARBA00022692"/>
    </source>
</evidence>
<gene>
    <name evidence="11" type="ORF">PKB_2962</name>
</gene>
<dbReference type="EMBL" id="HG322950">
    <property type="protein sequence ID" value="CDF84309.1"/>
    <property type="molecule type" value="Genomic_DNA"/>
</dbReference>
<keyword evidence="8 9" id="KW-0472">Membrane</keyword>
<dbReference type="GO" id="GO:0030313">
    <property type="term" value="C:cell envelope"/>
    <property type="evidence" value="ECO:0007669"/>
    <property type="project" value="UniProtKB-SubCell"/>
</dbReference>
<evidence type="ECO:0000256" key="6">
    <source>
        <dbReference type="ARBA" id="ARBA00022989"/>
    </source>
</evidence>
<dbReference type="InterPro" id="IPR050465">
    <property type="entry name" value="UPF0194_transport"/>
</dbReference>
<evidence type="ECO:0000256" key="3">
    <source>
        <dbReference type="ARBA" id="ARBA00004196"/>
    </source>
</evidence>
<proteinExistence type="inferred from homology"/>
<feature type="transmembrane region" description="Helical" evidence="9">
    <location>
        <begin position="418"/>
        <end position="434"/>
    </location>
</feature>
<dbReference type="PANTHER" id="PTHR32347">
    <property type="entry name" value="EFFLUX SYSTEM COMPONENT YKNX-RELATED"/>
    <property type="match status" value="1"/>
</dbReference>